<dbReference type="Gene3D" id="3.40.50.1000">
    <property type="entry name" value="HAD superfamily/HAD-like"/>
    <property type="match status" value="1"/>
</dbReference>
<evidence type="ECO:0008006" key="3">
    <source>
        <dbReference type="Google" id="ProtNLM"/>
    </source>
</evidence>
<gene>
    <name evidence="1" type="ORF">QI30_17250</name>
</gene>
<dbReference type="Gene3D" id="1.10.150.240">
    <property type="entry name" value="Putative phosphatase, domain 2"/>
    <property type="match status" value="1"/>
</dbReference>
<dbReference type="InterPro" id="IPR036412">
    <property type="entry name" value="HAD-like_sf"/>
</dbReference>
<comment type="caution">
    <text evidence="1">The sequence shown here is derived from an EMBL/GenBank/DDBJ whole genome shotgun (WGS) entry which is preliminary data.</text>
</comment>
<dbReference type="NCBIfam" id="TIGR01509">
    <property type="entry name" value="HAD-SF-IA-v3"/>
    <property type="match status" value="1"/>
</dbReference>
<dbReference type="GO" id="GO:0005829">
    <property type="term" value="C:cytosol"/>
    <property type="evidence" value="ECO:0007669"/>
    <property type="project" value="TreeGrafter"/>
</dbReference>
<dbReference type="SFLD" id="SFLDG01129">
    <property type="entry name" value="C1.5:_HAD__Beta-PGM__Phosphata"/>
    <property type="match status" value="1"/>
</dbReference>
<keyword evidence="2" id="KW-1185">Reference proteome</keyword>
<dbReference type="RefSeq" id="WP_126991843.1">
    <property type="nucleotide sequence ID" value="NZ_JTFC01000042.1"/>
</dbReference>
<dbReference type="InterPro" id="IPR023198">
    <property type="entry name" value="PGP-like_dom2"/>
</dbReference>
<dbReference type="InterPro" id="IPR006439">
    <property type="entry name" value="HAD-SF_hydro_IA"/>
</dbReference>
<dbReference type="GO" id="GO:0008967">
    <property type="term" value="F:phosphoglycolate phosphatase activity"/>
    <property type="evidence" value="ECO:0007669"/>
    <property type="project" value="TreeGrafter"/>
</dbReference>
<accession>A0A433RQ89</accession>
<dbReference type="EMBL" id="JTFC01000042">
    <property type="protein sequence ID" value="RUS52504.1"/>
    <property type="molecule type" value="Genomic_DNA"/>
</dbReference>
<dbReference type="SUPFAM" id="SSF56784">
    <property type="entry name" value="HAD-like"/>
    <property type="match status" value="1"/>
</dbReference>
<dbReference type="PANTHER" id="PTHR43434:SF26">
    <property type="entry name" value="PYROPHOSPHATASE PPAX"/>
    <property type="match status" value="1"/>
</dbReference>
<dbReference type="InterPro" id="IPR041492">
    <property type="entry name" value="HAD_2"/>
</dbReference>
<sequence>MVFIFDFDGTLADSRECSLIATRKAYFDLDLTVPSDETIIYYMGIPIEKSFQAMAAEPLNDTDLAELITLFRILYKEYEQEYIHVYDGIPEVLATLSKLDACYVASSKHSNALLRNLTLIGIRDYFSDVIGADMVAEHKPNPESIFLLQQRHHFPLERAVMIGDATFDLQMGKAAGIKTCAVTWGSHSQESLLAEEPTYLINNVMDLLTLKTMNG</sequence>
<dbReference type="NCBIfam" id="TIGR01549">
    <property type="entry name" value="HAD-SF-IA-v1"/>
    <property type="match status" value="1"/>
</dbReference>
<dbReference type="AlphaFoldDB" id="A0A433RQ89"/>
<dbReference type="InterPro" id="IPR023214">
    <property type="entry name" value="HAD_sf"/>
</dbReference>
<organism evidence="1 2">
    <name type="scientific">Candidatus Kurthia intestinigallinarum</name>
    <dbReference type="NCBI Taxonomy" id="1562256"/>
    <lineage>
        <taxon>Bacteria</taxon>
        <taxon>Bacillati</taxon>
        <taxon>Bacillota</taxon>
        <taxon>Bacilli</taxon>
        <taxon>Bacillales</taxon>
        <taxon>Caryophanaceae</taxon>
        <taxon>Kurthia</taxon>
    </lineage>
</organism>
<dbReference type="GO" id="GO:0006281">
    <property type="term" value="P:DNA repair"/>
    <property type="evidence" value="ECO:0007669"/>
    <property type="project" value="TreeGrafter"/>
</dbReference>
<proteinExistence type="predicted"/>
<dbReference type="Proteomes" id="UP000288623">
    <property type="component" value="Unassembled WGS sequence"/>
</dbReference>
<protein>
    <recommendedName>
        <fullName evidence="3">Haloacid dehalogenase</fullName>
    </recommendedName>
</protein>
<evidence type="ECO:0000313" key="1">
    <source>
        <dbReference type="EMBL" id="RUS52504.1"/>
    </source>
</evidence>
<dbReference type="InterPro" id="IPR050155">
    <property type="entry name" value="HAD-like_hydrolase_sf"/>
</dbReference>
<reference evidence="1 2" key="1">
    <citation type="submission" date="2014-11" db="EMBL/GenBank/DDBJ databases">
        <title>Genome sequence and analysis of novel Kurthia sp.</title>
        <authorList>
            <person name="Lawson J.N."/>
            <person name="Gonzalez J.E."/>
            <person name="Rinauldi L."/>
            <person name="Xuan Z."/>
            <person name="Firman A."/>
            <person name="Shaddox L."/>
            <person name="Trudeau A."/>
            <person name="Shah S."/>
            <person name="Reiman D."/>
        </authorList>
    </citation>
    <scope>NUCLEOTIDE SEQUENCE [LARGE SCALE GENOMIC DNA]</scope>
    <source>
        <strain evidence="1 2">3B1D</strain>
    </source>
</reference>
<dbReference type="SFLD" id="SFLDG01135">
    <property type="entry name" value="C1.5.6:_HAD__Beta-PGM__Phospha"/>
    <property type="match status" value="1"/>
</dbReference>
<dbReference type="PANTHER" id="PTHR43434">
    <property type="entry name" value="PHOSPHOGLYCOLATE PHOSPHATASE"/>
    <property type="match status" value="1"/>
</dbReference>
<dbReference type="Pfam" id="PF13419">
    <property type="entry name" value="HAD_2"/>
    <property type="match status" value="1"/>
</dbReference>
<dbReference type="OrthoDB" id="9807630at2"/>
<name>A0A433RQ89_9BACL</name>
<dbReference type="SFLD" id="SFLDS00003">
    <property type="entry name" value="Haloacid_Dehalogenase"/>
    <property type="match status" value="1"/>
</dbReference>
<evidence type="ECO:0000313" key="2">
    <source>
        <dbReference type="Proteomes" id="UP000288623"/>
    </source>
</evidence>